<sequence length="72" mass="8747">MSLLIFYFTSWRTQPGINILVLNFSFSFLLLISPSHFSFSFEVNKFKYSRFRRKVRKKYAKMCIFGICKFIR</sequence>
<dbReference type="Proteomes" id="UP000218164">
    <property type="component" value="Unassembled WGS sequence"/>
</dbReference>
<dbReference type="EMBL" id="LMVP01000192">
    <property type="protein sequence ID" value="PAV12712.1"/>
    <property type="molecule type" value="Genomic_DNA"/>
</dbReference>
<accession>A0A2A2HTJ8</accession>
<feature type="transmembrane region" description="Helical" evidence="1">
    <location>
        <begin position="20"/>
        <end position="43"/>
    </location>
</feature>
<comment type="caution">
    <text evidence="2">The sequence shown here is derived from an EMBL/GenBank/DDBJ whole genome shotgun (WGS) entry which is preliminary data.</text>
</comment>
<proteinExistence type="predicted"/>
<dbReference type="AlphaFoldDB" id="A0A2A2HTJ8"/>
<protein>
    <submittedName>
        <fullName evidence="2">Uncharacterized protein</fullName>
    </submittedName>
</protein>
<reference evidence="2 3" key="1">
    <citation type="journal article" date="2017" name="BMC Genomics">
        <title>Genomic analysis of methanogenic archaea reveals a shift towards energy conservation.</title>
        <authorList>
            <person name="Gilmore S.P."/>
            <person name="Henske J.K."/>
            <person name="Sexton J.A."/>
            <person name="Solomon K.V."/>
            <person name="Seppala S."/>
            <person name="Yoo J.I."/>
            <person name="Huyett L.M."/>
            <person name="Pressman A."/>
            <person name="Cogan J.Z."/>
            <person name="Kivenson V."/>
            <person name="Peng X."/>
            <person name="Tan Y."/>
            <person name="Valentine D.L."/>
            <person name="O'Malley M.A."/>
        </authorList>
    </citation>
    <scope>NUCLEOTIDE SEQUENCE [LARGE SCALE GENOMIC DNA]</scope>
    <source>
        <strain evidence="2 3">MC-15</strain>
    </source>
</reference>
<evidence type="ECO:0000313" key="2">
    <source>
        <dbReference type="EMBL" id="PAV12712.1"/>
    </source>
</evidence>
<keyword evidence="1" id="KW-1133">Transmembrane helix</keyword>
<gene>
    <name evidence="2" type="ORF">ASJ81_19980</name>
</gene>
<evidence type="ECO:0000256" key="1">
    <source>
        <dbReference type="SAM" id="Phobius"/>
    </source>
</evidence>
<keyword evidence="3" id="KW-1185">Reference proteome</keyword>
<evidence type="ECO:0000313" key="3">
    <source>
        <dbReference type="Proteomes" id="UP000218164"/>
    </source>
</evidence>
<keyword evidence="1" id="KW-0812">Transmembrane</keyword>
<organism evidence="2 3">
    <name type="scientific">Methanosarcina spelaei</name>
    <dbReference type="NCBI Taxonomy" id="1036679"/>
    <lineage>
        <taxon>Archaea</taxon>
        <taxon>Methanobacteriati</taxon>
        <taxon>Methanobacteriota</taxon>
        <taxon>Stenosarchaea group</taxon>
        <taxon>Methanomicrobia</taxon>
        <taxon>Methanosarcinales</taxon>
        <taxon>Methanosarcinaceae</taxon>
        <taxon>Methanosarcina</taxon>
    </lineage>
</organism>
<name>A0A2A2HTJ8_9EURY</name>
<keyword evidence="1" id="KW-0472">Membrane</keyword>